<evidence type="ECO:0008006" key="3">
    <source>
        <dbReference type="Google" id="ProtNLM"/>
    </source>
</evidence>
<gene>
    <name evidence="1" type="ORF">LSALG_LOCUS19469</name>
</gene>
<dbReference type="AlphaFoldDB" id="A0AA35YSY8"/>
<organism evidence="1 2">
    <name type="scientific">Lactuca saligna</name>
    <name type="common">Willowleaf lettuce</name>
    <dbReference type="NCBI Taxonomy" id="75948"/>
    <lineage>
        <taxon>Eukaryota</taxon>
        <taxon>Viridiplantae</taxon>
        <taxon>Streptophyta</taxon>
        <taxon>Embryophyta</taxon>
        <taxon>Tracheophyta</taxon>
        <taxon>Spermatophyta</taxon>
        <taxon>Magnoliopsida</taxon>
        <taxon>eudicotyledons</taxon>
        <taxon>Gunneridae</taxon>
        <taxon>Pentapetalae</taxon>
        <taxon>asterids</taxon>
        <taxon>campanulids</taxon>
        <taxon>Asterales</taxon>
        <taxon>Asteraceae</taxon>
        <taxon>Cichorioideae</taxon>
        <taxon>Cichorieae</taxon>
        <taxon>Lactucinae</taxon>
        <taxon>Lactuca</taxon>
    </lineage>
</organism>
<name>A0AA35YSY8_LACSI</name>
<sequence length="286" mass="30976">MQELTVIDDLLSALVGIEGPYISINRVGGNDNSIIFNVDGSMDLALQGAANIKVAGINMNNKSSRSHSVFTCWFSKITNTNFLQTTEDLEFKWVIEGDGCKLDSGTLSLPTLEFNWVIEGGRGRRRTIGNTAYPDMPNGSLETTNTPITLPPQMTDVVFEVPLSVVPSTSLATVTPSVTTHIPIPILNNITPPLFPNNVGPNPPISPYIPLFFTNASGLNNVNYSFLSPPTIRMPSLTEPTNNAVNDPSIVFQAQNHPPLVTGAMPAPPFMPYQQNPVAHTFPTPF</sequence>
<dbReference type="Proteomes" id="UP001177003">
    <property type="component" value="Chromosome 4"/>
</dbReference>
<keyword evidence="2" id="KW-1185">Reference proteome</keyword>
<accession>A0AA35YSY8</accession>
<proteinExistence type="predicted"/>
<evidence type="ECO:0000313" key="2">
    <source>
        <dbReference type="Proteomes" id="UP001177003"/>
    </source>
</evidence>
<evidence type="ECO:0000313" key="1">
    <source>
        <dbReference type="EMBL" id="CAI9279683.1"/>
    </source>
</evidence>
<dbReference type="EMBL" id="OX465080">
    <property type="protein sequence ID" value="CAI9279683.1"/>
    <property type="molecule type" value="Genomic_DNA"/>
</dbReference>
<protein>
    <recommendedName>
        <fullName evidence="3">Kinesin motor domain-containing protein</fullName>
    </recommendedName>
</protein>
<reference evidence="1" key="1">
    <citation type="submission" date="2023-04" db="EMBL/GenBank/DDBJ databases">
        <authorList>
            <person name="Vijverberg K."/>
            <person name="Xiong W."/>
            <person name="Schranz E."/>
        </authorList>
    </citation>
    <scope>NUCLEOTIDE SEQUENCE</scope>
</reference>